<keyword evidence="11 15" id="KW-0472">Membrane</keyword>
<dbReference type="Pfam" id="PF08030">
    <property type="entry name" value="NAD_binding_6"/>
    <property type="match status" value="1"/>
</dbReference>
<feature type="region of interest" description="Disordered" evidence="14">
    <location>
        <begin position="532"/>
        <end position="551"/>
    </location>
</feature>
<keyword evidence="8 15" id="KW-1133">Transmembrane helix</keyword>
<evidence type="ECO:0000256" key="6">
    <source>
        <dbReference type="ARBA" id="ARBA00022692"/>
    </source>
</evidence>
<dbReference type="GO" id="GO:0005886">
    <property type="term" value="C:plasma membrane"/>
    <property type="evidence" value="ECO:0007669"/>
    <property type="project" value="UniProtKB-SubCell"/>
</dbReference>
<dbReference type="PANTHER" id="PTHR32361:SF9">
    <property type="entry name" value="FERRIC REDUCTASE TRANSMEMBRANE COMPONENT 3-RELATED"/>
    <property type="match status" value="1"/>
</dbReference>
<dbReference type="Gene3D" id="2.40.30.10">
    <property type="entry name" value="Translation factors"/>
    <property type="match status" value="1"/>
</dbReference>
<dbReference type="AlphaFoldDB" id="A0A9W9SDU9"/>
<dbReference type="InterPro" id="IPR013121">
    <property type="entry name" value="Fe_red_NAD-bd_6"/>
</dbReference>
<gene>
    <name evidence="17" type="ORF">N7509_013708</name>
</gene>
<evidence type="ECO:0000256" key="3">
    <source>
        <dbReference type="ARBA" id="ARBA00012668"/>
    </source>
</evidence>
<evidence type="ECO:0000256" key="5">
    <source>
        <dbReference type="ARBA" id="ARBA00022475"/>
    </source>
</evidence>
<feature type="compositionally biased region" description="Low complexity" evidence="14">
    <location>
        <begin position="534"/>
        <end position="545"/>
    </location>
</feature>
<feature type="transmembrane region" description="Helical" evidence="15">
    <location>
        <begin position="176"/>
        <end position="194"/>
    </location>
</feature>
<comment type="subcellular location">
    <subcellularLocation>
        <location evidence="1">Cell membrane</location>
        <topology evidence="1">Multi-pass membrane protein</topology>
    </subcellularLocation>
</comment>
<evidence type="ECO:0000256" key="4">
    <source>
        <dbReference type="ARBA" id="ARBA00022448"/>
    </source>
</evidence>
<evidence type="ECO:0000256" key="13">
    <source>
        <dbReference type="ARBA" id="ARBA00048483"/>
    </source>
</evidence>
<evidence type="ECO:0000256" key="7">
    <source>
        <dbReference type="ARBA" id="ARBA00022982"/>
    </source>
</evidence>
<reference evidence="17" key="2">
    <citation type="journal article" date="2023" name="IMA Fungus">
        <title>Comparative genomic study of the Penicillium genus elucidates a diverse pangenome and 15 lateral gene transfer events.</title>
        <authorList>
            <person name="Petersen C."/>
            <person name="Sorensen T."/>
            <person name="Nielsen M.R."/>
            <person name="Sondergaard T.E."/>
            <person name="Sorensen J.L."/>
            <person name="Fitzpatrick D.A."/>
            <person name="Frisvad J.C."/>
            <person name="Nielsen K.L."/>
        </authorList>
    </citation>
    <scope>NUCLEOTIDE SEQUENCE</scope>
    <source>
        <strain evidence="17">IBT 29677</strain>
    </source>
</reference>
<dbReference type="PANTHER" id="PTHR32361">
    <property type="entry name" value="FERRIC/CUPRIC REDUCTASE TRANSMEMBRANE COMPONENT"/>
    <property type="match status" value="1"/>
</dbReference>
<evidence type="ECO:0000256" key="14">
    <source>
        <dbReference type="SAM" id="MobiDB-lite"/>
    </source>
</evidence>
<dbReference type="Pfam" id="PF01794">
    <property type="entry name" value="Ferric_reduct"/>
    <property type="match status" value="1"/>
</dbReference>
<dbReference type="OrthoDB" id="3944240at2759"/>
<feature type="transmembrane region" description="Helical" evidence="15">
    <location>
        <begin position="135"/>
        <end position="155"/>
    </location>
</feature>
<keyword evidence="12" id="KW-0325">Glycoprotein</keyword>
<keyword evidence="18" id="KW-1185">Reference proteome</keyword>
<dbReference type="InterPro" id="IPR013112">
    <property type="entry name" value="FAD-bd_8"/>
</dbReference>
<dbReference type="Proteomes" id="UP001147747">
    <property type="component" value="Unassembled WGS sequence"/>
</dbReference>
<dbReference type="PROSITE" id="PS51384">
    <property type="entry name" value="FAD_FR"/>
    <property type="match status" value="1"/>
</dbReference>
<evidence type="ECO:0000256" key="15">
    <source>
        <dbReference type="SAM" id="Phobius"/>
    </source>
</evidence>
<organism evidence="17 18">
    <name type="scientific">Penicillium cosmopolitanum</name>
    <dbReference type="NCBI Taxonomy" id="1131564"/>
    <lineage>
        <taxon>Eukaryota</taxon>
        <taxon>Fungi</taxon>
        <taxon>Dikarya</taxon>
        <taxon>Ascomycota</taxon>
        <taxon>Pezizomycotina</taxon>
        <taxon>Eurotiomycetes</taxon>
        <taxon>Eurotiomycetidae</taxon>
        <taxon>Eurotiales</taxon>
        <taxon>Aspergillaceae</taxon>
        <taxon>Penicillium</taxon>
    </lineage>
</organism>
<evidence type="ECO:0000256" key="8">
    <source>
        <dbReference type="ARBA" id="ARBA00022989"/>
    </source>
</evidence>
<keyword evidence="6 15" id="KW-0812">Transmembrane</keyword>
<evidence type="ECO:0000256" key="11">
    <source>
        <dbReference type="ARBA" id="ARBA00023136"/>
    </source>
</evidence>
<reference evidence="17" key="1">
    <citation type="submission" date="2022-12" db="EMBL/GenBank/DDBJ databases">
        <authorList>
            <person name="Petersen C."/>
        </authorList>
    </citation>
    <scope>NUCLEOTIDE SEQUENCE</scope>
    <source>
        <strain evidence="17">IBT 29677</strain>
    </source>
</reference>
<comment type="similarity">
    <text evidence="2">Belongs to the ferric reductase (FRE) family.</text>
</comment>
<evidence type="ECO:0000259" key="16">
    <source>
        <dbReference type="PROSITE" id="PS51384"/>
    </source>
</evidence>
<dbReference type="InterPro" id="IPR051410">
    <property type="entry name" value="Ferric/Cupric_Reductase"/>
</dbReference>
<keyword evidence="7" id="KW-0249">Electron transport</keyword>
<feature type="transmembrane region" description="Helical" evidence="15">
    <location>
        <begin position="27"/>
        <end position="45"/>
    </location>
</feature>
<dbReference type="InterPro" id="IPR039261">
    <property type="entry name" value="FNR_nucleotide-bd"/>
</dbReference>
<feature type="compositionally biased region" description="Polar residues" evidence="14">
    <location>
        <begin position="582"/>
        <end position="611"/>
    </location>
</feature>
<feature type="transmembrane region" description="Helical" evidence="15">
    <location>
        <begin position="95"/>
        <end position="123"/>
    </location>
</feature>
<dbReference type="RefSeq" id="XP_056481852.1">
    <property type="nucleotide sequence ID" value="XM_056638345.1"/>
</dbReference>
<keyword evidence="9" id="KW-0560">Oxidoreductase</keyword>
<evidence type="ECO:0000313" key="17">
    <source>
        <dbReference type="EMBL" id="KAJ5376822.1"/>
    </source>
</evidence>
<dbReference type="InterPro" id="IPR013130">
    <property type="entry name" value="Fe3_Rdtase_TM_dom"/>
</dbReference>
<dbReference type="SFLD" id="SFLDG01168">
    <property type="entry name" value="Ferric_reductase_subgroup_(FRE"/>
    <property type="match status" value="1"/>
</dbReference>
<feature type="domain" description="FAD-binding FR-type" evidence="16">
    <location>
        <begin position="297"/>
        <end position="406"/>
    </location>
</feature>
<dbReference type="CDD" id="cd06186">
    <property type="entry name" value="NOX_Duox_like_FAD_NADP"/>
    <property type="match status" value="1"/>
</dbReference>
<protein>
    <recommendedName>
        <fullName evidence="3">ferric-chelate reductase (NADPH)</fullName>
        <ecNumber evidence="3">1.16.1.9</ecNumber>
    </recommendedName>
</protein>
<dbReference type="EMBL" id="JAPZBU010000012">
    <property type="protein sequence ID" value="KAJ5376822.1"/>
    <property type="molecule type" value="Genomic_DNA"/>
</dbReference>
<dbReference type="EC" id="1.16.1.9" evidence="3"/>
<proteinExistence type="inferred from homology"/>
<evidence type="ECO:0000256" key="9">
    <source>
        <dbReference type="ARBA" id="ARBA00023002"/>
    </source>
</evidence>
<feature type="transmembrane region" description="Helical" evidence="15">
    <location>
        <begin position="214"/>
        <end position="233"/>
    </location>
</feature>
<comment type="caution">
    <text evidence="17">The sequence shown here is derived from an EMBL/GenBank/DDBJ whole genome shotgun (WGS) entry which is preliminary data.</text>
</comment>
<keyword evidence="10" id="KW-0406">Ion transport</keyword>
<dbReference type="Pfam" id="PF08022">
    <property type="entry name" value="FAD_binding_8"/>
    <property type="match status" value="1"/>
</dbReference>
<dbReference type="InterPro" id="IPR017938">
    <property type="entry name" value="Riboflavin_synthase-like_b-brl"/>
</dbReference>
<dbReference type="Gene3D" id="3.40.50.80">
    <property type="entry name" value="Nucleotide-binding domain of ferredoxin-NADP reductase (FNR) module"/>
    <property type="match status" value="1"/>
</dbReference>
<dbReference type="GO" id="GO:0006879">
    <property type="term" value="P:intracellular iron ion homeostasis"/>
    <property type="evidence" value="ECO:0007669"/>
    <property type="project" value="TreeGrafter"/>
</dbReference>
<feature type="transmembrane region" description="Helical" evidence="15">
    <location>
        <begin position="240"/>
        <end position="260"/>
    </location>
</feature>
<name>A0A9W9SDU9_9EURO</name>
<dbReference type="GO" id="GO:0015677">
    <property type="term" value="P:copper ion import"/>
    <property type="evidence" value="ECO:0007669"/>
    <property type="project" value="TreeGrafter"/>
</dbReference>
<sequence length="678" mass="76469">MSSMGGMAMGSMSMGNGVPSMFALQQIYWVVVGSAIGIATFVNGLNRLLARYRLQDPSSTPAQPKSLFLRVYATLTAISREISYAKFPPISLGPLVIHFAPLGWILIILANLVTVLVLCFYGIDTSDVWQWESVGYRTGFIAICQLPLIFLLAGRRNIIGYLVDMSYVRLNWFHRWTARTLWLTSTIHMGFWFHDWGRYDYIAYQLTHDPLTKRGFAAWCILTFIVISSSAPVRKLSYEVFVLQHLITFVGLTVAIWMHAPEEVKIWVWIPIGLLVFDRVVRYAWGAYVNIGIFHCSTSRCSLFAHHATFTPFPGNVTRVIIHNPETHWKPGQHIFLTCHRIALFQSHPFTIASLPEDGRMEFFIRAQGGGTRGFADFAEKRRSLEGEVRCGPMFIDGPYGTHRPLRQFDSVVLFGGGMGATFVIPLLRDIVSAWKSEQDNQFPRRKNPSSVTRHIRFIWAVRSRAEMNMFESQIHTVLADVNECRRLSPEFKKEIEISIYITCDKNCHLVPLPHSRSSHENTQSSIELFDLPTNSRNNSVNTTSTDREAEMNCQDKYQKHTTPIREKVCPDTGNCHISALSRDQTSSDSNHSAEESTQLLPSYTNTSPTILSGRPSPHAIIRKSLERAHGESAVVVCGPRGLADDVRLSVVSLSDERAVHKGTEAQGIYLHVESFGV</sequence>
<dbReference type="SFLD" id="SFLDS00052">
    <property type="entry name" value="Ferric_Reductase_Domain"/>
    <property type="match status" value="1"/>
</dbReference>
<comment type="catalytic activity">
    <reaction evidence="13">
        <text>2 a Fe(II)-siderophore + NADP(+) + H(+) = 2 a Fe(III)-siderophore + NADPH</text>
        <dbReference type="Rhea" id="RHEA:28795"/>
        <dbReference type="Rhea" id="RHEA-COMP:11342"/>
        <dbReference type="Rhea" id="RHEA-COMP:11344"/>
        <dbReference type="ChEBI" id="CHEBI:15378"/>
        <dbReference type="ChEBI" id="CHEBI:29033"/>
        <dbReference type="ChEBI" id="CHEBI:29034"/>
        <dbReference type="ChEBI" id="CHEBI:57783"/>
        <dbReference type="ChEBI" id="CHEBI:58349"/>
        <dbReference type="EC" id="1.16.1.9"/>
    </reaction>
</comment>
<accession>A0A9W9SDU9</accession>
<dbReference type="GO" id="GO:0006826">
    <property type="term" value="P:iron ion transport"/>
    <property type="evidence" value="ECO:0007669"/>
    <property type="project" value="TreeGrafter"/>
</dbReference>
<feature type="region of interest" description="Disordered" evidence="14">
    <location>
        <begin position="582"/>
        <end position="616"/>
    </location>
</feature>
<dbReference type="GO" id="GO:0052851">
    <property type="term" value="F:ferric-chelate reductase (NADPH) activity"/>
    <property type="evidence" value="ECO:0007669"/>
    <property type="project" value="UniProtKB-EC"/>
</dbReference>
<evidence type="ECO:0000256" key="1">
    <source>
        <dbReference type="ARBA" id="ARBA00004651"/>
    </source>
</evidence>
<dbReference type="GeneID" id="81377325"/>
<evidence type="ECO:0000256" key="12">
    <source>
        <dbReference type="ARBA" id="ARBA00023180"/>
    </source>
</evidence>
<dbReference type="SUPFAM" id="SSF52343">
    <property type="entry name" value="Ferredoxin reductase-like, C-terminal NADP-linked domain"/>
    <property type="match status" value="1"/>
</dbReference>
<dbReference type="InterPro" id="IPR017927">
    <property type="entry name" value="FAD-bd_FR_type"/>
</dbReference>
<dbReference type="SUPFAM" id="SSF63380">
    <property type="entry name" value="Riboflavin synthase domain-like"/>
    <property type="match status" value="1"/>
</dbReference>
<evidence type="ECO:0000256" key="10">
    <source>
        <dbReference type="ARBA" id="ARBA00023065"/>
    </source>
</evidence>
<evidence type="ECO:0000256" key="2">
    <source>
        <dbReference type="ARBA" id="ARBA00006278"/>
    </source>
</evidence>
<keyword evidence="5" id="KW-1003">Cell membrane</keyword>
<evidence type="ECO:0000313" key="18">
    <source>
        <dbReference type="Proteomes" id="UP001147747"/>
    </source>
</evidence>
<keyword evidence="4" id="KW-0813">Transport</keyword>